<comment type="caution">
    <text evidence="4">The sequence shown here is derived from an EMBL/GenBank/DDBJ whole genome shotgun (WGS) entry which is preliminary data.</text>
</comment>
<name>A0A9Q0PA53_SALVM</name>
<dbReference type="AlphaFoldDB" id="A0A9Q0PA53"/>
<reference evidence="4" key="2">
    <citation type="journal article" date="2023" name="Int. J. Mol. Sci.">
        <title>De Novo Assembly and Annotation of 11 Diverse Shrub Willow (Salix) Genomes Reveals Novel Gene Organization in Sex-Linked Regions.</title>
        <authorList>
            <person name="Hyden B."/>
            <person name="Feng K."/>
            <person name="Yates T.B."/>
            <person name="Jawdy S."/>
            <person name="Cereghino C."/>
            <person name="Smart L.B."/>
            <person name="Muchero W."/>
        </authorList>
    </citation>
    <scope>NUCLEOTIDE SEQUENCE [LARGE SCALE GENOMIC DNA]</scope>
    <source>
        <tissue evidence="4">Shoot tip</tissue>
    </source>
</reference>
<sequence length="66" mass="6955">MKVLISCGVQMIHHVKTCKSSGGKCGYNQTTAAFSCYCKDGPRESSCPQSPTAAPSPKPKICPPPN</sequence>
<protein>
    <recommendedName>
        <fullName evidence="3">Wall-associated receptor kinase C-terminal domain-containing protein</fullName>
    </recommendedName>
</protein>
<evidence type="ECO:0000313" key="5">
    <source>
        <dbReference type="Proteomes" id="UP001151529"/>
    </source>
</evidence>
<proteinExistence type="predicted"/>
<evidence type="ECO:0000313" key="4">
    <source>
        <dbReference type="EMBL" id="KAJ6684346.1"/>
    </source>
</evidence>
<feature type="compositionally biased region" description="Pro residues" evidence="2">
    <location>
        <begin position="54"/>
        <end position="66"/>
    </location>
</feature>
<evidence type="ECO:0000256" key="2">
    <source>
        <dbReference type="SAM" id="MobiDB-lite"/>
    </source>
</evidence>
<dbReference type="OrthoDB" id="1507006at2759"/>
<feature type="domain" description="Wall-associated receptor kinase C-terminal" evidence="3">
    <location>
        <begin position="16"/>
        <end position="41"/>
    </location>
</feature>
<evidence type="ECO:0000256" key="1">
    <source>
        <dbReference type="ARBA" id="ARBA00023180"/>
    </source>
</evidence>
<reference evidence="4" key="1">
    <citation type="submission" date="2022-11" db="EMBL/GenBank/DDBJ databases">
        <authorList>
            <person name="Hyden B.L."/>
            <person name="Feng K."/>
            <person name="Yates T."/>
            <person name="Jawdy S."/>
            <person name="Smart L.B."/>
            <person name="Muchero W."/>
        </authorList>
    </citation>
    <scope>NUCLEOTIDE SEQUENCE</scope>
    <source>
        <tissue evidence="4">Shoot tip</tissue>
    </source>
</reference>
<dbReference type="InterPro" id="IPR032872">
    <property type="entry name" value="WAK_assoc_C"/>
</dbReference>
<organism evidence="4 5">
    <name type="scientific">Salix viminalis</name>
    <name type="common">Common osier</name>
    <name type="synonym">Basket willow</name>
    <dbReference type="NCBI Taxonomy" id="40686"/>
    <lineage>
        <taxon>Eukaryota</taxon>
        <taxon>Viridiplantae</taxon>
        <taxon>Streptophyta</taxon>
        <taxon>Embryophyta</taxon>
        <taxon>Tracheophyta</taxon>
        <taxon>Spermatophyta</taxon>
        <taxon>Magnoliopsida</taxon>
        <taxon>eudicotyledons</taxon>
        <taxon>Gunneridae</taxon>
        <taxon>Pentapetalae</taxon>
        <taxon>rosids</taxon>
        <taxon>fabids</taxon>
        <taxon>Malpighiales</taxon>
        <taxon>Salicaceae</taxon>
        <taxon>Saliceae</taxon>
        <taxon>Salix</taxon>
    </lineage>
</organism>
<gene>
    <name evidence="4" type="ORF">OIU85_007982</name>
</gene>
<dbReference type="Pfam" id="PF14380">
    <property type="entry name" value="WAK_assoc"/>
    <property type="match status" value="1"/>
</dbReference>
<dbReference type="Proteomes" id="UP001151529">
    <property type="component" value="Chromosome 17"/>
</dbReference>
<keyword evidence="5" id="KW-1185">Reference proteome</keyword>
<dbReference type="EMBL" id="JAPFFL010000013">
    <property type="protein sequence ID" value="KAJ6684346.1"/>
    <property type="molecule type" value="Genomic_DNA"/>
</dbReference>
<feature type="region of interest" description="Disordered" evidence="2">
    <location>
        <begin position="43"/>
        <end position="66"/>
    </location>
</feature>
<keyword evidence="1" id="KW-0325">Glycoprotein</keyword>
<accession>A0A9Q0PA53</accession>
<evidence type="ECO:0000259" key="3">
    <source>
        <dbReference type="Pfam" id="PF14380"/>
    </source>
</evidence>